<proteinExistence type="predicted"/>
<dbReference type="SUPFAM" id="SSF64288">
    <property type="entry name" value="Chorismate lyase-like"/>
    <property type="match status" value="1"/>
</dbReference>
<dbReference type="PANTHER" id="PTHR44846:SF1">
    <property type="entry name" value="MANNOSYL-D-GLYCERATE TRANSPORT_METABOLISM SYSTEM REPRESSOR MNGR-RELATED"/>
    <property type="match status" value="1"/>
</dbReference>
<sequence length="259" mass="29127">MIDRESPVSLYYQIATDLRSRIARGEWTEEMRLPGEIDLAGEYQVSRMTLRQALAYLENEGILIRKRGVGTLIRIDPKRVGTPLNFPISFSRQMRELGFSPTVKAVHAKIISDPTPDIMTNLNLAESDQVASFKRLFFVNEHPVAIINSMLPHHLCPDIINNKLYHDSLTATLEKTYGLFPVQVDQRLSATLLSSEDADLLKANPGSAIFEITTRSHLEDGRIIEFAKTLCVGDRLSLHINISSLDESGKTKFEYVATI</sequence>
<dbReference type="Proteomes" id="UP000614469">
    <property type="component" value="Unassembled WGS sequence"/>
</dbReference>
<evidence type="ECO:0000256" key="1">
    <source>
        <dbReference type="ARBA" id="ARBA00023015"/>
    </source>
</evidence>
<evidence type="ECO:0000256" key="2">
    <source>
        <dbReference type="ARBA" id="ARBA00023125"/>
    </source>
</evidence>
<dbReference type="InterPro" id="IPR050679">
    <property type="entry name" value="Bact_HTH_transcr_reg"/>
</dbReference>
<dbReference type="InterPro" id="IPR000524">
    <property type="entry name" value="Tscrpt_reg_HTH_GntR"/>
</dbReference>
<gene>
    <name evidence="5" type="ORF">H8E29_12940</name>
</gene>
<dbReference type="SMART" id="SM00345">
    <property type="entry name" value="HTH_GNTR"/>
    <property type="match status" value="1"/>
</dbReference>
<reference evidence="5 6" key="1">
    <citation type="submission" date="2020-08" db="EMBL/GenBank/DDBJ databases">
        <title>Bridging the membrane lipid divide: bacteria of the FCB group superphylum have the potential to synthesize archaeal ether lipids.</title>
        <authorList>
            <person name="Villanueva L."/>
            <person name="Von Meijenfeldt F.A.B."/>
            <person name="Westbye A.B."/>
            <person name="Yadav S."/>
            <person name="Hopmans E.C."/>
            <person name="Dutilh B.E."/>
            <person name="Sinninghe Damste J.S."/>
        </authorList>
    </citation>
    <scope>NUCLEOTIDE SEQUENCE [LARGE SCALE GENOMIC DNA]</scope>
    <source>
        <strain evidence="5">NIOZ-UU36</strain>
    </source>
</reference>
<dbReference type="FunFam" id="1.10.10.10:FF:000079">
    <property type="entry name" value="GntR family transcriptional regulator"/>
    <property type="match status" value="1"/>
</dbReference>
<dbReference type="GO" id="GO:0045892">
    <property type="term" value="P:negative regulation of DNA-templated transcription"/>
    <property type="evidence" value="ECO:0007669"/>
    <property type="project" value="TreeGrafter"/>
</dbReference>
<evidence type="ECO:0000256" key="3">
    <source>
        <dbReference type="ARBA" id="ARBA00023163"/>
    </source>
</evidence>
<dbReference type="PROSITE" id="PS50949">
    <property type="entry name" value="HTH_GNTR"/>
    <property type="match status" value="1"/>
</dbReference>
<keyword evidence="2" id="KW-0238">DNA-binding</keyword>
<keyword evidence="1" id="KW-0805">Transcription regulation</keyword>
<dbReference type="InterPro" id="IPR011663">
    <property type="entry name" value="UTRA"/>
</dbReference>
<dbReference type="SUPFAM" id="SSF46785">
    <property type="entry name" value="Winged helix' DNA-binding domain"/>
    <property type="match status" value="1"/>
</dbReference>
<keyword evidence="3" id="KW-0804">Transcription</keyword>
<dbReference type="InterPro" id="IPR036390">
    <property type="entry name" value="WH_DNA-bd_sf"/>
</dbReference>
<evidence type="ECO:0000259" key="4">
    <source>
        <dbReference type="PROSITE" id="PS50949"/>
    </source>
</evidence>
<dbReference type="EMBL" id="JACNJN010000145">
    <property type="protein sequence ID" value="MBC8336167.1"/>
    <property type="molecule type" value="Genomic_DNA"/>
</dbReference>
<accession>A0A8J6NM01</accession>
<dbReference type="GO" id="GO:0003677">
    <property type="term" value="F:DNA binding"/>
    <property type="evidence" value="ECO:0007669"/>
    <property type="project" value="UniProtKB-KW"/>
</dbReference>
<dbReference type="CDD" id="cd07377">
    <property type="entry name" value="WHTH_GntR"/>
    <property type="match status" value="1"/>
</dbReference>
<dbReference type="Pfam" id="PF07702">
    <property type="entry name" value="UTRA"/>
    <property type="match status" value="1"/>
</dbReference>
<protein>
    <submittedName>
        <fullName evidence="5">GntR family transcriptional regulator</fullName>
    </submittedName>
</protein>
<dbReference type="Pfam" id="PF00392">
    <property type="entry name" value="GntR"/>
    <property type="match status" value="1"/>
</dbReference>
<comment type="caution">
    <text evidence="5">The sequence shown here is derived from an EMBL/GenBank/DDBJ whole genome shotgun (WGS) entry which is preliminary data.</text>
</comment>
<feature type="domain" description="HTH gntR-type" evidence="4">
    <location>
        <begin position="8"/>
        <end position="76"/>
    </location>
</feature>
<dbReference type="PRINTS" id="PR00035">
    <property type="entry name" value="HTHGNTR"/>
</dbReference>
<dbReference type="SMART" id="SM00866">
    <property type="entry name" value="UTRA"/>
    <property type="match status" value="1"/>
</dbReference>
<name>A0A8J6NM01_9CHLR</name>
<evidence type="ECO:0000313" key="5">
    <source>
        <dbReference type="EMBL" id="MBC8336167.1"/>
    </source>
</evidence>
<dbReference type="Gene3D" id="3.40.1410.10">
    <property type="entry name" value="Chorismate lyase-like"/>
    <property type="match status" value="1"/>
</dbReference>
<dbReference type="InterPro" id="IPR036388">
    <property type="entry name" value="WH-like_DNA-bd_sf"/>
</dbReference>
<dbReference type="PANTHER" id="PTHR44846">
    <property type="entry name" value="MANNOSYL-D-GLYCERATE TRANSPORT/METABOLISM SYSTEM REPRESSOR MNGR-RELATED"/>
    <property type="match status" value="1"/>
</dbReference>
<dbReference type="Gene3D" id="1.10.10.10">
    <property type="entry name" value="Winged helix-like DNA-binding domain superfamily/Winged helix DNA-binding domain"/>
    <property type="match status" value="1"/>
</dbReference>
<evidence type="ECO:0000313" key="6">
    <source>
        <dbReference type="Proteomes" id="UP000614469"/>
    </source>
</evidence>
<organism evidence="5 6">
    <name type="scientific">Candidatus Desulfolinea nitratireducens</name>
    <dbReference type="NCBI Taxonomy" id="2841698"/>
    <lineage>
        <taxon>Bacteria</taxon>
        <taxon>Bacillati</taxon>
        <taxon>Chloroflexota</taxon>
        <taxon>Anaerolineae</taxon>
        <taxon>Anaerolineales</taxon>
        <taxon>Anaerolineales incertae sedis</taxon>
        <taxon>Candidatus Desulfolinea</taxon>
    </lineage>
</organism>
<dbReference type="InterPro" id="IPR028978">
    <property type="entry name" value="Chorismate_lyase_/UTRA_dom_sf"/>
</dbReference>
<dbReference type="AlphaFoldDB" id="A0A8J6NM01"/>
<dbReference type="GO" id="GO:0003700">
    <property type="term" value="F:DNA-binding transcription factor activity"/>
    <property type="evidence" value="ECO:0007669"/>
    <property type="project" value="InterPro"/>
</dbReference>